<dbReference type="PROSITE" id="PS50931">
    <property type="entry name" value="HTH_LYSR"/>
    <property type="match status" value="1"/>
</dbReference>
<dbReference type="OrthoDB" id="8587114at2"/>
<evidence type="ECO:0000256" key="5">
    <source>
        <dbReference type="ARBA" id="ARBA00023163"/>
    </source>
</evidence>
<evidence type="ECO:0000313" key="7">
    <source>
        <dbReference type="EMBL" id="RBP41635.1"/>
    </source>
</evidence>
<name>A0A366HG49_9BURK</name>
<organism evidence="7 8">
    <name type="scientific">Eoetvoesiella caeni</name>
    <dbReference type="NCBI Taxonomy" id="645616"/>
    <lineage>
        <taxon>Bacteria</taxon>
        <taxon>Pseudomonadati</taxon>
        <taxon>Pseudomonadota</taxon>
        <taxon>Betaproteobacteria</taxon>
        <taxon>Burkholderiales</taxon>
        <taxon>Alcaligenaceae</taxon>
        <taxon>Eoetvoesiella</taxon>
    </lineage>
</organism>
<protein>
    <submittedName>
        <fullName evidence="7">LysR family nitrogen assimilation transcriptional regulator</fullName>
    </submittedName>
</protein>
<dbReference type="SUPFAM" id="SSF53850">
    <property type="entry name" value="Periplasmic binding protein-like II"/>
    <property type="match status" value="1"/>
</dbReference>
<dbReference type="GO" id="GO:2000142">
    <property type="term" value="P:regulation of DNA-templated transcription initiation"/>
    <property type="evidence" value="ECO:0007669"/>
    <property type="project" value="TreeGrafter"/>
</dbReference>
<comment type="caution">
    <text evidence="7">The sequence shown here is derived from an EMBL/GenBank/DDBJ whole genome shotgun (WGS) entry which is preliminary data.</text>
</comment>
<keyword evidence="8" id="KW-1185">Reference proteome</keyword>
<dbReference type="Pfam" id="PF00126">
    <property type="entry name" value="HTH_1"/>
    <property type="match status" value="1"/>
</dbReference>
<proteinExistence type="inferred from homology"/>
<evidence type="ECO:0000256" key="3">
    <source>
        <dbReference type="ARBA" id="ARBA00023125"/>
    </source>
</evidence>
<evidence type="ECO:0000313" key="8">
    <source>
        <dbReference type="Proteomes" id="UP000253628"/>
    </source>
</evidence>
<dbReference type="GO" id="GO:0003677">
    <property type="term" value="F:DNA binding"/>
    <property type="evidence" value="ECO:0007669"/>
    <property type="project" value="UniProtKB-KW"/>
</dbReference>
<accession>A0A366HG49</accession>
<dbReference type="InterPro" id="IPR036390">
    <property type="entry name" value="WH_DNA-bd_sf"/>
</dbReference>
<reference evidence="7 8" key="1">
    <citation type="submission" date="2018-06" db="EMBL/GenBank/DDBJ databases">
        <title>Genomic Encyclopedia of Type Strains, Phase IV (KMG-IV): sequencing the most valuable type-strain genomes for metagenomic binning, comparative biology and taxonomic classification.</title>
        <authorList>
            <person name="Goeker M."/>
        </authorList>
    </citation>
    <scope>NUCLEOTIDE SEQUENCE [LARGE SCALE GENOMIC DNA]</scope>
    <source>
        <strain evidence="7 8">DSM 25520</strain>
    </source>
</reference>
<dbReference type="SUPFAM" id="SSF46785">
    <property type="entry name" value="Winged helix' DNA-binding domain"/>
    <property type="match status" value="1"/>
</dbReference>
<dbReference type="InterPro" id="IPR005119">
    <property type="entry name" value="LysR_subst-bd"/>
</dbReference>
<dbReference type="FunFam" id="1.10.10.10:FF:000001">
    <property type="entry name" value="LysR family transcriptional regulator"/>
    <property type="match status" value="1"/>
</dbReference>
<keyword evidence="2" id="KW-0805">Transcription regulation</keyword>
<sequence length="310" mass="34127">MDSRLLEYYLRVAELGSINRAATDLGLSQPALSRHIASLEHEMQAQLFVRSQGGVRLTDAGRLLADRSRPLLRQFAILKEQVGERAAGQLSVGIPPSWHQALTSAFVARLLDEYPGIMLRMYEGVSNLLREHLLAGLLDLCIVPFDQTPATGYKQTPLLREPLVLVGHAESGLACDEPVSVTHLDGLKLILPARPNMLRTQIENALNRKSMTFRTIVETDTLRLCLELAGRSSGYTVVPACALQGHGLGDSIQWAPIKGMYLTWALYENEARAHSQAVLEGRRLLLSTLAESLKSGSWYGAEHVGTSLQR</sequence>
<evidence type="ECO:0000256" key="4">
    <source>
        <dbReference type="ARBA" id="ARBA00023159"/>
    </source>
</evidence>
<keyword evidence="4" id="KW-0010">Activator</keyword>
<evidence type="ECO:0000256" key="2">
    <source>
        <dbReference type="ARBA" id="ARBA00023015"/>
    </source>
</evidence>
<feature type="domain" description="HTH lysR-type" evidence="6">
    <location>
        <begin position="1"/>
        <end position="58"/>
    </location>
</feature>
<dbReference type="Gene3D" id="1.10.10.10">
    <property type="entry name" value="Winged helix-like DNA-binding domain superfamily/Winged helix DNA-binding domain"/>
    <property type="match status" value="1"/>
</dbReference>
<keyword evidence="5" id="KW-0804">Transcription</keyword>
<dbReference type="PANTHER" id="PTHR30293">
    <property type="entry name" value="TRANSCRIPTIONAL REGULATORY PROTEIN NAC-RELATED"/>
    <property type="match status" value="1"/>
</dbReference>
<dbReference type="GO" id="GO:0003700">
    <property type="term" value="F:DNA-binding transcription factor activity"/>
    <property type="evidence" value="ECO:0007669"/>
    <property type="project" value="InterPro"/>
</dbReference>
<evidence type="ECO:0000259" key="6">
    <source>
        <dbReference type="PROSITE" id="PS50931"/>
    </source>
</evidence>
<dbReference type="AlphaFoldDB" id="A0A366HG49"/>
<dbReference type="Gene3D" id="3.40.190.290">
    <property type="match status" value="1"/>
</dbReference>
<dbReference type="EMBL" id="QNRQ01000002">
    <property type="protein sequence ID" value="RBP41635.1"/>
    <property type="molecule type" value="Genomic_DNA"/>
</dbReference>
<dbReference type="InterPro" id="IPR000847">
    <property type="entry name" value="LysR_HTH_N"/>
</dbReference>
<evidence type="ECO:0000256" key="1">
    <source>
        <dbReference type="ARBA" id="ARBA00009437"/>
    </source>
</evidence>
<dbReference type="Proteomes" id="UP000253628">
    <property type="component" value="Unassembled WGS sequence"/>
</dbReference>
<dbReference type="Pfam" id="PF03466">
    <property type="entry name" value="LysR_substrate"/>
    <property type="match status" value="1"/>
</dbReference>
<dbReference type="PRINTS" id="PR00039">
    <property type="entry name" value="HTHLYSR"/>
</dbReference>
<dbReference type="InterPro" id="IPR036388">
    <property type="entry name" value="WH-like_DNA-bd_sf"/>
</dbReference>
<dbReference type="RefSeq" id="WP_113931908.1">
    <property type="nucleotide sequence ID" value="NZ_JACCEU010000002.1"/>
</dbReference>
<gene>
    <name evidence="7" type="ORF">DFR37_10214</name>
</gene>
<dbReference type="PANTHER" id="PTHR30293:SF0">
    <property type="entry name" value="NITROGEN ASSIMILATION REGULATORY PROTEIN NAC"/>
    <property type="match status" value="1"/>
</dbReference>
<comment type="similarity">
    <text evidence="1">Belongs to the LysR transcriptional regulatory family.</text>
</comment>
<keyword evidence="3" id="KW-0238">DNA-binding</keyword>